<dbReference type="InterPro" id="IPR000257">
    <property type="entry name" value="Uroporphyrinogen_deCOase"/>
</dbReference>
<proteinExistence type="predicted"/>
<accession>A0A9D2BJ69</accession>
<dbReference type="EMBL" id="DXEK01000106">
    <property type="protein sequence ID" value="HIX77204.1"/>
    <property type="molecule type" value="Genomic_DNA"/>
</dbReference>
<organism evidence="2 3">
    <name type="scientific">Candidatus Fusicatenibacter merdavium</name>
    <dbReference type="NCBI Taxonomy" id="2838600"/>
    <lineage>
        <taxon>Bacteria</taxon>
        <taxon>Bacillati</taxon>
        <taxon>Bacillota</taxon>
        <taxon>Clostridia</taxon>
        <taxon>Lachnospirales</taxon>
        <taxon>Lachnospiraceae</taxon>
        <taxon>Fusicatenibacter</taxon>
    </lineage>
</organism>
<dbReference type="AlphaFoldDB" id="A0A9D2BJ69"/>
<evidence type="ECO:0000259" key="1">
    <source>
        <dbReference type="Pfam" id="PF01208"/>
    </source>
</evidence>
<dbReference type="Proteomes" id="UP000886890">
    <property type="component" value="Unassembled WGS sequence"/>
</dbReference>
<reference evidence="2" key="2">
    <citation type="submission" date="2021-04" db="EMBL/GenBank/DDBJ databases">
        <authorList>
            <person name="Gilroy R."/>
        </authorList>
    </citation>
    <scope>NUCLEOTIDE SEQUENCE</scope>
    <source>
        <strain evidence="2">CHK183-1962</strain>
    </source>
</reference>
<dbReference type="SUPFAM" id="SSF51726">
    <property type="entry name" value="UROD/MetE-like"/>
    <property type="match status" value="1"/>
</dbReference>
<dbReference type="Pfam" id="PF01208">
    <property type="entry name" value="URO-D"/>
    <property type="match status" value="1"/>
</dbReference>
<dbReference type="GO" id="GO:0004853">
    <property type="term" value="F:uroporphyrinogen decarboxylase activity"/>
    <property type="evidence" value="ECO:0007669"/>
    <property type="project" value="InterPro"/>
</dbReference>
<name>A0A9D2BJ69_9FIRM</name>
<evidence type="ECO:0000313" key="2">
    <source>
        <dbReference type="EMBL" id="HIX77204.1"/>
    </source>
</evidence>
<dbReference type="GO" id="GO:0006779">
    <property type="term" value="P:porphyrin-containing compound biosynthetic process"/>
    <property type="evidence" value="ECO:0007669"/>
    <property type="project" value="InterPro"/>
</dbReference>
<reference evidence="2" key="1">
    <citation type="journal article" date="2021" name="PeerJ">
        <title>Extensive microbial diversity within the chicken gut microbiome revealed by metagenomics and culture.</title>
        <authorList>
            <person name="Gilroy R."/>
            <person name="Ravi A."/>
            <person name="Getino M."/>
            <person name="Pursley I."/>
            <person name="Horton D.L."/>
            <person name="Alikhan N.F."/>
            <person name="Baker D."/>
            <person name="Gharbi K."/>
            <person name="Hall N."/>
            <person name="Watson M."/>
            <person name="Adriaenssens E.M."/>
            <person name="Foster-Nyarko E."/>
            <person name="Jarju S."/>
            <person name="Secka A."/>
            <person name="Antonio M."/>
            <person name="Oren A."/>
            <person name="Chaudhuri R.R."/>
            <person name="La Ragione R."/>
            <person name="Hildebrand F."/>
            <person name="Pallen M.J."/>
        </authorList>
    </citation>
    <scope>NUCLEOTIDE SEQUENCE</scope>
    <source>
        <strain evidence="2">CHK183-1962</strain>
    </source>
</reference>
<dbReference type="InterPro" id="IPR038071">
    <property type="entry name" value="UROD/MetE-like_sf"/>
</dbReference>
<feature type="domain" description="Uroporphyrinogen decarboxylase (URO-D)" evidence="1">
    <location>
        <begin position="32"/>
        <end position="173"/>
    </location>
</feature>
<protein>
    <recommendedName>
        <fullName evidence="1">Uroporphyrinogen decarboxylase (URO-D) domain-containing protein</fullName>
    </recommendedName>
</protein>
<sequence length="188" mass="21938">MPSYIVYEEWRTTCKKPNTDFPEEQWKEAEDAADAIRAKGGRLVGVLIATGFFEQLHFLMGFEDTLLNLIMEPDSVHELLDYIMEYRMFMAEELIRHLKPNVVLSYDDWGAKDRLFMDPDTFREFFKDRYEKLYAHIKEVGKEVGKDIVVIHHADSHCAEIIDDMADMHIDIWQGVLPSNDVPALQPI</sequence>
<dbReference type="Gene3D" id="3.20.20.210">
    <property type="match status" value="1"/>
</dbReference>
<evidence type="ECO:0000313" key="3">
    <source>
        <dbReference type="Proteomes" id="UP000886890"/>
    </source>
</evidence>
<comment type="caution">
    <text evidence="2">The sequence shown here is derived from an EMBL/GenBank/DDBJ whole genome shotgun (WGS) entry which is preliminary data.</text>
</comment>
<gene>
    <name evidence="2" type="ORF">H9734_06380</name>
</gene>